<dbReference type="InterPro" id="IPR021109">
    <property type="entry name" value="Peptidase_aspartic_dom_sf"/>
</dbReference>
<name>A0ABQ5ZWF2_9GAMM</name>
<organism evidence="4 5">
    <name type="scientific">Marinospirillum insulare</name>
    <dbReference type="NCBI Taxonomy" id="217169"/>
    <lineage>
        <taxon>Bacteria</taxon>
        <taxon>Pseudomonadati</taxon>
        <taxon>Pseudomonadota</taxon>
        <taxon>Gammaproteobacteria</taxon>
        <taxon>Oceanospirillales</taxon>
        <taxon>Oceanospirillaceae</taxon>
        <taxon>Marinospirillum</taxon>
    </lineage>
</organism>
<protein>
    <submittedName>
        <fullName evidence="4">ATP-dependent Zn protease</fullName>
    </submittedName>
</protein>
<dbReference type="GO" id="GO:0008233">
    <property type="term" value="F:peptidase activity"/>
    <property type="evidence" value="ECO:0007669"/>
    <property type="project" value="UniProtKB-KW"/>
</dbReference>
<dbReference type="InterPro" id="IPR008503">
    <property type="entry name" value="Asp_endopeptidase"/>
</dbReference>
<keyword evidence="4" id="KW-0378">Hydrolase</keyword>
<dbReference type="SUPFAM" id="SSF50630">
    <property type="entry name" value="Acid proteases"/>
    <property type="match status" value="1"/>
</dbReference>
<evidence type="ECO:0000313" key="5">
    <source>
        <dbReference type="Proteomes" id="UP001156682"/>
    </source>
</evidence>
<gene>
    <name evidence="4" type="ORF">GCM10007878_12260</name>
</gene>
<comment type="caution">
    <text evidence="4">The sequence shown here is derived from an EMBL/GenBank/DDBJ whole genome shotgun (WGS) entry which is preliminary data.</text>
</comment>
<proteinExistence type="predicted"/>
<reference evidence="5" key="1">
    <citation type="journal article" date="2019" name="Int. J. Syst. Evol. Microbiol.">
        <title>The Global Catalogue of Microorganisms (GCM) 10K type strain sequencing project: providing services to taxonomists for standard genome sequencing and annotation.</title>
        <authorList>
            <consortium name="The Broad Institute Genomics Platform"/>
            <consortium name="The Broad Institute Genome Sequencing Center for Infectious Disease"/>
            <person name="Wu L."/>
            <person name="Ma J."/>
        </authorList>
    </citation>
    <scope>NUCLEOTIDE SEQUENCE [LARGE SCALE GENOMIC DNA]</scope>
    <source>
        <strain evidence="5">NBRC 100033</strain>
    </source>
</reference>
<dbReference type="RefSeq" id="WP_051610395.1">
    <property type="nucleotide sequence ID" value="NZ_BSOR01000017.1"/>
</dbReference>
<feature type="compositionally biased region" description="Basic and acidic residues" evidence="2">
    <location>
        <begin position="265"/>
        <end position="282"/>
    </location>
</feature>
<feature type="region of interest" description="Disordered" evidence="2">
    <location>
        <begin position="263"/>
        <end position="282"/>
    </location>
</feature>
<dbReference type="PANTHER" id="PTHR38037:SF2">
    <property type="entry name" value="ATP-DEPENDENT ZINC PROTEASE DOMAIN-CONTAINING PROTEIN-RELATED"/>
    <property type="match status" value="1"/>
</dbReference>
<feature type="domain" description="Retropepsin-like aspartic endopeptidase" evidence="3">
    <location>
        <begin position="128"/>
        <end position="263"/>
    </location>
</feature>
<feature type="coiled-coil region" evidence="1">
    <location>
        <begin position="51"/>
        <end position="95"/>
    </location>
</feature>
<dbReference type="Proteomes" id="UP001156682">
    <property type="component" value="Unassembled WGS sequence"/>
</dbReference>
<dbReference type="GO" id="GO:0006508">
    <property type="term" value="P:proteolysis"/>
    <property type="evidence" value="ECO:0007669"/>
    <property type="project" value="UniProtKB-KW"/>
</dbReference>
<accession>A0ABQ5ZWF2</accession>
<dbReference type="PANTHER" id="PTHR38037">
    <property type="entry name" value="ZN_PROTEASE DOMAIN-CONTAINING PROTEIN"/>
    <property type="match status" value="1"/>
</dbReference>
<dbReference type="EMBL" id="BSOR01000017">
    <property type="protein sequence ID" value="GLR63791.1"/>
    <property type="molecule type" value="Genomic_DNA"/>
</dbReference>
<evidence type="ECO:0000256" key="1">
    <source>
        <dbReference type="SAM" id="Coils"/>
    </source>
</evidence>
<sequence>MIGSTLVTQRFLVISFLLLLLTGCQFLPTSQEKPVLVTSQQLEASSQALQASFQKQLLASEERQLTNLEQQAAQVQQLKKLVKNFQQENLRLQQQHTFQIEQLGNLLEPGFAKSHLTEVVQEDGKMLLGEHEWIFLPEQKLVLPARIDSGANTSSLHAVNLQQFERDGKTWVRFETHYQPEEDQPAYKAEIEAPLVRKVKVTQASGSTVRPVVSLPIQLGALNQSVEFTLADRGSLTFPVLLGRRFFMDIAVIDVSKAYVQGKPKKPDETAKLPLNEQEKAL</sequence>
<keyword evidence="4" id="KW-0645">Protease</keyword>
<keyword evidence="5" id="KW-1185">Reference proteome</keyword>
<dbReference type="Pfam" id="PF05618">
    <property type="entry name" value="Zn_protease"/>
    <property type="match status" value="1"/>
</dbReference>
<evidence type="ECO:0000259" key="3">
    <source>
        <dbReference type="Pfam" id="PF05618"/>
    </source>
</evidence>
<evidence type="ECO:0000313" key="4">
    <source>
        <dbReference type="EMBL" id="GLR63791.1"/>
    </source>
</evidence>
<keyword evidence="1" id="KW-0175">Coiled coil</keyword>
<dbReference type="Gene3D" id="2.40.70.10">
    <property type="entry name" value="Acid Proteases"/>
    <property type="match status" value="1"/>
</dbReference>
<evidence type="ECO:0000256" key="2">
    <source>
        <dbReference type="SAM" id="MobiDB-lite"/>
    </source>
</evidence>